<evidence type="ECO:0000313" key="4">
    <source>
        <dbReference type="Proteomes" id="UP000092461"/>
    </source>
</evidence>
<dbReference type="EMBL" id="AJWK01002713">
    <property type="status" value="NOT_ANNOTATED_CDS"/>
    <property type="molecule type" value="Genomic_DNA"/>
</dbReference>
<dbReference type="EMBL" id="AJWK01002711">
    <property type="status" value="NOT_ANNOTATED_CDS"/>
    <property type="molecule type" value="Genomic_DNA"/>
</dbReference>
<dbReference type="EMBL" id="AJWK01002714">
    <property type="status" value="NOT_ANNOTATED_CDS"/>
    <property type="molecule type" value="Genomic_DNA"/>
</dbReference>
<evidence type="ECO:0000313" key="3">
    <source>
        <dbReference type="EnsemblMetazoa" id="LLOJ000698-PA"/>
    </source>
</evidence>
<feature type="compositionally biased region" description="Low complexity" evidence="1">
    <location>
        <begin position="242"/>
        <end position="253"/>
    </location>
</feature>
<feature type="region of interest" description="Disordered" evidence="1">
    <location>
        <begin position="241"/>
        <end position="415"/>
    </location>
</feature>
<name>A0A1B0C9S6_LUTLO</name>
<dbReference type="EMBL" id="AJWK01002709">
    <property type="status" value="NOT_ANNOTATED_CDS"/>
    <property type="molecule type" value="Genomic_DNA"/>
</dbReference>
<dbReference type="AlphaFoldDB" id="A0A1B0C9S6"/>
<feature type="chain" id="PRO_5008405513" evidence="2">
    <location>
        <begin position="28"/>
        <end position="415"/>
    </location>
</feature>
<proteinExistence type="predicted"/>
<feature type="compositionally biased region" description="Pro residues" evidence="1">
    <location>
        <begin position="254"/>
        <end position="263"/>
    </location>
</feature>
<keyword evidence="4" id="KW-1185">Reference proteome</keyword>
<dbReference type="EnsemblMetazoa" id="LLOJ000698-RA">
    <property type="protein sequence ID" value="LLOJ000698-PA"/>
    <property type="gene ID" value="LLOJ000698"/>
</dbReference>
<feature type="region of interest" description="Disordered" evidence="1">
    <location>
        <begin position="104"/>
        <end position="166"/>
    </location>
</feature>
<feature type="compositionally biased region" description="Low complexity" evidence="1">
    <location>
        <begin position="132"/>
        <end position="148"/>
    </location>
</feature>
<accession>A0A1B0C9S6</accession>
<evidence type="ECO:0000256" key="1">
    <source>
        <dbReference type="SAM" id="MobiDB-lite"/>
    </source>
</evidence>
<sequence>MNKFTMRTQLLIQTICVMLTIRPVAWAAPTAEAPKAAASSPSAVAVEREPLRDARCIRCSPSSGIYSDRDRDSRFLNIFRPIGKTGYDERNSWYYQPDRNREADRNYGYGNRYDDRYSGYPGRYDDRDRYNYRPSYYDQPQQPQGYYDSRYNSVGNDYRGNDYRGNGYDNRDPYYYEMMRDRFYDRNTDRNQYYDNNYDRYANRGYFDYRNYRPYDETYRGESGFDSSGRGYYFANRPSTAQHYHQPQSNYHYQPPPPPPPPSYQQLPLPYDPPAEYYRPAQGGYDRPTNVQNRPPPSGYPAPQQPPAASYPSTDDRNPSGSWSYVPDDKDPKNPTGYPPNDKDTPQQGNSYGSHSRPLGGSYLYDRDSNEPPKTTPKPTTSEAPKDDVKPAEDTPEDAAEDTKDAQDDAKSADE</sequence>
<dbReference type="VEuPathDB" id="VectorBase:LLONM1_008504"/>
<feature type="signal peptide" evidence="2">
    <location>
        <begin position="1"/>
        <end position="27"/>
    </location>
</feature>
<dbReference type="EMBL" id="AJWK01002712">
    <property type="status" value="NOT_ANNOTATED_CDS"/>
    <property type="molecule type" value="Genomic_DNA"/>
</dbReference>
<organism evidence="3 4">
    <name type="scientific">Lutzomyia longipalpis</name>
    <name type="common">Sand fly</name>
    <dbReference type="NCBI Taxonomy" id="7200"/>
    <lineage>
        <taxon>Eukaryota</taxon>
        <taxon>Metazoa</taxon>
        <taxon>Ecdysozoa</taxon>
        <taxon>Arthropoda</taxon>
        <taxon>Hexapoda</taxon>
        <taxon>Insecta</taxon>
        <taxon>Pterygota</taxon>
        <taxon>Neoptera</taxon>
        <taxon>Endopterygota</taxon>
        <taxon>Diptera</taxon>
        <taxon>Nematocera</taxon>
        <taxon>Psychodoidea</taxon>
        <taxon>Psychodidae</taxon>
        <taxon>Lutzomyia</taxon>
        <taxon>Lutzomyia</taxon>
    </lineage>
</organism>
<feature type="compositionally biased region" description="Pro residues" evidence="1">
    <location>
        <begin position="294"/>
        <end position="306"/>
    </location>
</feature>
<feature type="compositionally biased region" description="Basic and acidic residues" evidence="1">
    <location>
        <begin position="401"/>
        <end position="415"/>
    </location>
</feature>
<evidence type="ECO:0000256" key="2">
    <source>
        <dbReference type="SAM" id="SignalP"/>
    </source>
</evidence>
<dbReference type="EMBL" id="AJWK01002715">
    <property type="status" value="NOT_ANNOTATED_CDS"/>
    <property type="molecule type" value="Genomic_DNA"/>
</dbReference>
<dbReference type="EMBL" id="AJWK01002710">
    <property type="status" value="NOT_ANNOTATED_CDS"/>
    <property type="molecule type" value="Genomic_DNA"/>
</dbReference>
<feature type="compositionally biased region" description="Basic and acidic residues" evidence="1">
    <location>
        <begin position="384"/>
        <end position="393"/>
    </location>
</feature>
<reference evidence="3" key="1">
    <citation type="submission" date="2020-05" db="UniProtKB">
        <authorList>
            <consortium name="EnsemblMetazoa"/>
        </authorList>
    </citation>
    <scope>IDENTIFICATION</scope>
    <source>
        <strain evidence="3">Jacobina</strain>
    </source>
</reference>
<feature type="compositionally biased region" description="Basic and acidic residues" evidence="1">
    <location>
        <begin position="112"/>
        <end position="131"/>
    </location>
</feature>
<protein>
    <submittedName>
        <fullName evidence="3">Uncharacterized protein</fullName>
    </submittedName>
</protein>
<keyword evidence="2" id="KW-0732">Signal</keyword>
<dbReference type="Proteomes" id="UP000092461">
    <property type="component" value="Unassembled WGS sequence"/>
</dbReference>
<dbReference type="VEuPathDB" id="VectorBase:LLOJ000698"/>